<comment type="caution">
    <text evidence="1">The sequence shown here is derived from an EMBL/GenBank/DDBJ whole genome shotgun (WGS) entry which is preliminary data.</text>
</comment>
<organism evidence="1">
    <name type="scientific">marine sediment metagenome</name>
    <dbReference type="NCBI Taxonomy" id="412755"/>
    <lineage>
        <taxon>unclassified sequences</taxon>
        <taxon>metagenomes</taxon>
        <taxon>ecological metagenomes</taxon>
    </lineage>
</organism>
<sequence length="40" mass="4651">KKPEIIFLVVNEKEARDGLTGPHWDKLSTAIARFWSQKKL</sequence>
<feature type="non-terminal residue" evidence="1">
    <location>
        <position position="1"/>
    </location>
</feature>
<dbReference type="EMBL" id="BARV01007198">
    <property type="protein sequence ID" value="GAI04692.1"/>
    <property type="molecule type" value="Genomic_DNA"/>
</dbReference>
<evidence type="ECO:0000313" key="1">
    <source>
        <dbReference type="EMBL" id="GAI04692.1"/>
    </source>
</evidence>
<accession>X1KCE4</accession>
<protein>
    <submittedName>
        <fullName evidence="1">Uncharacterized protein</fullName>
    </submittedName>
</protein>
<dbReference type="AlphaFoldDB" id="X1KCE4"/>
<reference evidence="1" key="1">
    <citation type="journal article" date="2014" name="Front. Microbiol.">
        <title>High frequency of phylogenetically diverse reductive dehalogenase-homologous genes in deep subseafloor sedimentary metagenomes.</title>
        <authorList>
            <person name="Kawai M."/>
            <person name="Futagami T."/>
            <person name="Toyoda A."/>
            <person name="Takaki Y."/>
            <person name="Nishi S."/>
            <person name="Hori S."/>
            <person name="Arai W."/>
            <person name="Tsubouchi T."/>
            <person name="Morono Y."/>
            <person name="Uchiyama I."/>
            <person name="Ito T."/>
            <person name="Fujiyama A."/>
            <person name="Inagaki F."/>
            <person name="Takami H."/>
        </authorList>
    </citation>
    <scope>NUCLEOTIDE SEQUENCE</scope>
    <source>
        <strain evidence="1">Expedition CK06-06</strain>
    </source>
</reference>
<name>X1KCE4_9ZZZZ</name>
<gene>
    <name evidence="1" type="ORF">S06H3_14699</name>
</gene>
<proteinExistence type="predicted"/>